<dbReference type="Pfam" id="PF19785">
    <property type="entry name" value="UPF0738"/>
    <property type="match status" value="1"/>
</dbReference>
<evidence type="ECO:0000256" key="1">
    <source>
        <dbReference type="HAMAP-Rule" id="MF_01861"/>
    </source>
</evidence>
<name>A0ABR9QLL8_9BACI</name>
<dbReference type="Proteomes" id="UP001516662">
    <property type="component" value="Unassembled WGS sequence"/>
</dbReference>
<dbReference type="EMBL" id="JADCLJ010000022">
    <property type="protein sequence ID" value="MBE4909397.1"/>
    <property type="molecule type" value="Genomic_DNA"/>
</dbReference>
<reference evidence="2 3" key="1">
    <citation type="submission" date="2020-10" db="EMBL/GenBank/DDBJ databases">
        <title>Bacillus sp. HD4P25, an endophyte from a halophyte.</title>
        <authorList>
            <person name="Sun J.-Q."/>
        </authorList>
    </citation>
    <scope>NUCLEOTIDE SEQUENCE [LARGE SCALE GENOMIC DNA]</scope>
    <source>
        <strain evidence="2 3">YIM 93174</strain>
    </source>
</reference>
<keyword evidence="3" id="KW-1185">Reference proteome</keyword>
<evidence type="ECO:0000313" key="3">
    <source>
        <dbReference type="Proteomes" id="UP001516662"/>
    </source>
</evidence>
<accession>A0ABR9QLL8</accession>
<sequence length="122" mass="13810">MINVIQTVESTDEKLVLEAEKSSYDATSLVPTGQMLVDSDSVAFIYKLENETEFIYVSLPYSTWPGLKETMEKERTVFVKVNDTEIRLEGIIGELEYLVSNIEGNANYGEEMVSKVEEVFLP</sequence>
<dbReference type="HAMAP" id="MF_01861">
    <property type="entry name" value="UPF0738"/>
    <property type="match status" value="1"/>
</dbReference>
<evidence type="ECO:0000313" key="2">
    <source>
        <dbReference type="EMBL" id="MBE4909397.1"/>
    </source>
</evidence>
<gene>
    <name evidence="2" type="ORF">IMZ08_15200</name>
</gene>
<comment type="similarity">
    <text evidence="1">Belongs to the UPF0738 family.</text>
</comment>
<protein>
    <recommendedName>
        <fullName evidence="1">UPF0738 protein IMZ08_15200</fullName>
    </recommendedName>
</protein>
<dbReference type="InterPro" id="IPR020908">
    <property type="entry name" value="UPF0738"/>
</dbReference>
<proteinExistence type="inferred from homology"/>
<comment type="caution">
    <text evidence="2">The sequence shown here is derived from an EMBL/GenBank/DDBJ whole genome shotgun (WGS) entry which is preliminary data.</text>
</comment>
<dbReference type="RefSeq" id="WP_193538529.1">
    <property type="nucleotide sequence ID" value="NZ_JADCLJ010000022.1"/>
</dbReference>
<organism evidence="2 3">
    <name type="scientific">Litchfieldia luteola</name>
    <dbReference type="NCBI Taxonomy" id="682179"/>
    <lineage>
        <taxon>Bacteria</taxon>
        <taxon>Bacillati</taxon>
        <taxon>Bacillota</taxon>
        <taxon>Bacilli</taxon>
        <taxon>Bacillales</taxon>
        <taxon>Bacillaceae</taxon>
        <taxon>Litchfieldia</taxon>
    </lineage>
</organism>